<accession>A0A1X7SIX9</accession>
<dbReference type="AlphaFoldDB" id="A0A1X7SIX9"/>
<sequence length="35" mass="3807">MALLCSSTVRCDSVTSKRGSSSSSFFLNNFLFRAS</sequence>
<organism evidence="1">
    <name type="scientific">Amphimedon queenslandica</name>
    <name type="common">Sponge</name>
    <dbReference type="NCBI Taxonomy" id="400682"/>
    <lineage>
        <taxon>Eukaryota</taxon>
        <taxon>Metazoa</taxon>
        <taxon>Porifera</taxon>
        <taxon>Demospongiae</taxon>
        <taxon>Heteroscleromorpha</taxon>
        <taxon>Haplosclerida</taxon>
        <taxon>Niphatidae</taxon>
        <taxon>Amphimedon</taxon>
    </lineage>
</organism>
<name>A0A1X7SIX9_AMPQE</name>
<evidence type="ECO:0000313" key="1">
    <source>
        <dbReference type="EnsemblMetazoa" id="Aqu2.1.02077_001"/>
    </source>
</evidence>
<protein>
    <submittedName>
        <fullName evidence="1">Uncharacterized protein</fullName>
    </submittedName>
</protein>
<reference evidence="1" key="1">
    <citation type="submission" date="2017-05" db="UniProtKB">
        <authorList>
            <consortium name="EnsemblMetazoa"/>
        </authorList>
    </citation>
    <scope>IDENTIFICATION</scope>
</reference>
<dbReference type="InParanoid" id="A0A1X7SIX9"/>
<proteinExistence type="predicted"/>
<dbReference type="EnsemblMetazoa" id="Aqu2.1.02077_001">
    <property type="protein sequence ID" value="Aqu2.1.02077_001"/>
    <property type="gene ID" value="Aqu2.1.02077"/>
</dbReference>